<dbReference type="SUPFAM" id="SSF46689">
    <property type="entry name" value="Homeodomain-like"/>
    <property type="match status" value="1"/>
</dbReference>
<evidence type="ECO:0000256" key="3">
    <source>
        <dbReference type="ARBA" id="ARBA00023163"/>
    </source>
</evidence>
<dbReference type="InterPro" id="IPR009057">
    <property type="entry name" value="Homeodomain-like_sf"/>
</dbReference>
<dbReference type="EMBL" id="JBEPSH010000002">
    <property type="protein sequence ID" value="MET4575654.1"/>
    <property type="molecule type" value="Genomic_DNA"/>
</dbReference>
<sequence>MDRRIHAMPLAHAARQRLFADQSLLVADPMAFAPSSQHPVRTRPRNLPAEWHFERHHHAWAQLAYCTDGLLQVVLGSDAQLSFIVPPSRAILIPPNEPHAITALQAARMHTLYIDGAALPQDWTTPRVLAVSGLFRELALALDDSNLSIAREGLLSQLVLDELQRADLQTLGVPLPRISDGDKRLSALCEAVMRNPAKRATLADWAKSVGASERTAARLFHEELGTSYQQWRQQVVLAHALPLLANGIPVGQVATRCGYASESAFSAMFKGTLGQSPRAFSRMQAKRNG</sequence>
<keyword evidence="3" id="KW-0804">Transcription</keyword>
<protein>
    <submittedName>
        <fullName evidence="5">AraC-like DNA-binding protein</fullName>
    </submittedName>
</protein>
<feature type="domain" description="HTH araC/xylS-type" evidence="4">
    <location>
        <begin position="186"/>
        <end position="283"/>
    </location>
</feature>
<evidence type="ECO:0000256" key="2">
    <source>
        <dbReference type="ARBA" id="ARBA00023125"/>
    </source>
</evidence>
<comment type="caution">
    <text evidence="5">The sequence shown here is derived from an EMBL/GenBank/DDBJ whole genome shotgun (WGS) entry which is preliminary data.</text>
</comment>
<dbReference type="Proteomes" id="UP001549320">
    <property type="component" value="Unassembled WGS sequence"/>
</dbReference>
<dbReference type="PANTHER" id="PTHR11019:SF199">
    <property type="entry name" value="HTH-TYPE TRANSCRIPTIONAL REGULATOR NIMR"/>
    <property type="match status" value="1"/>
</dbReference>
<dbReference type="SUPFAM" id="SSF51182">
    <property type="entry name" value="RmlC-like cupins"/>
    <property type="match status" value="1"/>
</dbReference>
<proteinExistence type="predicted"/>
<gene>
    <name evidence="5" type="ORF">ABIE13_000754</name>
</gene>
<organism evidence="5 6">
    <name type="scientific">Ottowia thiooxydans</name>
    <dbReference type="NCBI Taxonomy" id="219182"/>
    <lineage>
        <taxon>Bacteria</taxon>
        <taxon>Pseudomonadati</taxon>
        <taxon>Pseudomonadota</taxon>
        <taxon>Betaproteobacteria</taxon>
        <taxon>Burkholderiales</taxon>
        <taxon>Comamonadaceae</taxon>
        <taxon>Ottowia</taxon>
    </lineage>
</organism>
<dbReference type="SMART" id="SM00342">
    <property type="entry name" value="HTH_ARAC"/>
    <property type="match status" value="1"/>
</dbReference>
<keyword evidence="6" id="KW-1185">Reference proteome</keyword>
<dbReference type="Pfam" id="PF02311">
    <property type="entry name" value="AraC_binding"/>
    <property type="match status" value="1"/>
</dbReference>
<evidence type="ECO:0000313" key="5">
    <source>
        <dbReference type="EMBL" id="MET4575654.1"/>
    </source>
</evidence>
<dbReference type="Gene3D" id="1.10.10.60">
    <property type="entry name" value="Homeodomain-like"/>
    <property type="match status" value="1"/>
</dbReference>
<dbReference type="InterPro" id="IPR003313">
    <property type="entry name" value="AraC-bd"/>
</dbReference>
<evidence type="ECO:0000313" key="6">
    <source>
        <dbReference type="Proteomes" id="UP001549320"/>
    </source>
</evidence>
<dbReference type="InterPro" id="IPR018060">
    <property type="entry name" value="HTH_AraC"/>
</dbReference>
<dbReference type="PANTHER" id="PTHR11019">
    <property type="entry name" value="HTH-TYPE TRANSCRIPTIONAL REGULATOR NIMR"/>
    <property type="match status" value="1"/>
</dbReference>
<dbReference type="Pfam" id="PF12833">
    <property type="entry name" value="HTH_18"/>
    <property type="match status" value="1"/>
</dbReference>
<dbReference type="InterPro" id="IPR011051">
    <property type="entry name" value="RmlC_Cupin_sf"/>
</dbReference>
<dbReference type="PROSITE" id="PS01124">
    <property type="entry name" value="HTH_ARAC_FAMILY_2"/>
    <property type="match status" value="1"/>
</dbReference>
<accession>A0ABV2Q3Q4</accession>
<name>A0ABV2Q3Q4_9BURK</name>
<dbReference type="InterPro" id="IPR014710">
    <property type="entry name" value="RmlC-like_jellyroll"/>
</dbReference>
<dbReference type="RefSeq" id="WP_354441260.1">
    <property type="nucleotide sequence ID" value="NZ_JBEPSH010000002.1"/>
</dbReference>
<reference evidence="5 6" key="1">
    <citation type="submission" date="2024-06" db="EMBL/GenBank/DDBJ databases">
        <title>Sorghum-associated microbial communities from plants grown in Nebraska, USA.</title>
        <authorList>
            <person name="Schachtman D."/>
        </authorList>
    </citation>
    <scope>NUCLEOTIDE SEQUENCE [LARGE SCALE GENOMIC DNA]</scope>
    <source>
        <strain evidence="5 6">2709</strain>
    </source>
</reference>
<dbReference type="Gene3D" id="2.60.120.10">
    <property type="entry name" value="Jelly Rolls"/>
    <property type="match status" value="1"/>
</dbReference>
<evidence type="ECO:0000256" key="1">
    <source>
        <dbReference type="ARBA" id="ARBA00023015"/>
    </source>
</evidence>
<dbReference type="CDD" id="cd06124">
    <property type="entry name" value="cupin_NimR-like_N"/>
    <property type="match status" value="1"/>
</dbReference>
<evidence type="ECO:0000259" key="4">
    <source>
        <dbReference type="PROSITE" id="PS01124"/>
    </source>
</evidence>
<keyword evidence="1" id="KW-0805">Transcription regulation</keyword>
<keyword evidence="2" id="KW-0238">DNA-binding</keyword>